<dbReference type="OrthoDB" id="9802471at2"/>
<dbReference type="AlphaFoldDB" id="A0A0D8BUK1"/>
<comment type="caution">
    <text evidence="9">The sequence shown here is derived from an EMBL/GenBank/DDBJ whole genome shotgun (WGS) entry which is preliminary data.</text>
</comment>
<dbReference type="Gene3D" id="1.10.520.20">
    <property type="entry name" value="N-terminal domain of the delta subunit of the F1F0-ATP synthase"/>
    <property type="match status" value="1"/>
</dbReference>
<gene>
    <name evidence="8 9" type="primary">atpH</name>
    <name evidence="9" type="ORF">LG52_3452</name>
</gene>
<keyword evidence="3 8" id="KW-0375">Hydrogen ion transport</keyword>
<dbReference type="InterPro" id="IPR000711">
    <property type="entry name" value="ATPase_OSCP/dsu"/>
</dbReference>
<name>A0A0D8BUK1_GEOKU</name>
<evidence type="ECO:0000256" key="8">
    <source>
        <dbReference type="HAMAP-Rule" id="MF_01416"/>
    </source>
</evidence>
<dbReference type="PROSITE" id="PS00389">
    <property type="entry name" value="ATPASE_DELTA"/>
    <property type="match status" value="1"/>
</dbReference>
<evidence type="ECO:0000256" key="4">
    <source>
        <dbReference type="ARBA" id="ARBA00023065"/>
    </source>
</evidence>
<keyword evidence="5 8" id="KW-0472">Membrane</keyword>
<protein>
    <recommendedName>
        <fullName evidence="8">ATP synthase subunit delta</fullName>
    </recommendedName>
    <alternativeName>
        <fullName evidence="8">ATP synthase F(1) sector subunit delta</fullName>
    </alternativeName>
    <alternativeName>
        <fullName evidence="8">F-type ATPase subunit delta</fullName>
        <shortName evidence="8">F-ATPase subunit delta</shortName>
    </alternativeName>
</protein>
<dbReference type="Pfam" id="PF00213">
    <property type="entry name" value="OSCP"/>
    <property type="match status" value="1"/>
</dbReference>
<evidence type="ECO:0000256" key="7">
    <source>
        <dbReference type="ARBA" id="ARBA00023310"/>
    </source>
</evidence>
<dbReference type="GO" id="GO:0045259">
    <property type="term" value="C:proton-transporting ATP synthase complex"/>
    <property type="evidence" value="ECO:0007669"/>
    <property type="project" value="UniProtKB-KW"/>
</dbReference>
<accession>A0A0D8BUK1</accession>
<comment type="function">
    <text evidence="8">F(1)F(0) ATP synthase produces ATP from ADP in the presence of a proton or sodium gradient. F-type ATPases consist of two structural domains, F(1) containing the extramembraneous catalytic core and F(0) containing the membrane proton channel, linked together by a central stalk and a peripheral stalk. During catalysis, ATP synthesis in the catalytic domain of F(1) is coupled via a rotary mechanism of the central stalk subunits to proton translocation.</text>
</comment>
<dbReference type="NCBIfam" id="NF004403">
    <property type="entry name" value="PRK05758.2-4"/>
    <property type="match status" value="1"/>
</dbReference>
<evidence type="ECO:0000256" key="2">
    <source>
        <dbReference type="ARBA" id="ARBA00022448"/>
    </source>
</evidence>
<reference evidence="9 10" key="1">
    <citation type="submission" date="2015-01" db="EMBL/GenBank/DDBJ databases">
        <authorList>
            <person name="Filippidou S."/>
            <person name="Jeanneret N."/>
            <person name="Russel-Delif L."/>
            <person name="Junier T."/>
            <person name="Wunderlin T."/>
            <person name="Molina V."/>
            <person name="Johnson S.L."/>
            <person name="Davenport K.W."/>
            <person name="Chain P.S."/>
            <person name="Dorador C."/>
            <person name="Junier P."/>
        </authorList>
    </citation>
    <scope>NUCLEOTIDE SEQUENCE [LARGE SCALE GENOMIC DNA]</scope>
    <source>
        <strain evidence="9 10">Et7/4</strain>
    </source>
</reference>
<proteinExistence type="inferred from homology"/>
<dbReference type="PRINTS" id="PR00125">
    <property type="entry name" value="ATPASEDELTA"/>
</dbReference>
<comment type="subcellular location">
    <subcellularLocation>
        <location evidence="8">Cell membrane</location>
        <topology evidence="8">Peripheral membrane protein</topology>
    </subcellularLocation>
    <subcellularLocation>
        <location evidence="1">Membrane</location>
    </subcellularLocation>
</comment>
<keyword evidence="8" id="KW-1003">Cell membrane</keyword>
<dbReference type="GO" id="GO:0016787">
    <property type="term" value="F:hydrolase activity"/>
    <property type="evidence" value="ECO:0007669"/>
    <property type="project" value="UniProtKB-KW"/>
</dbReference>
<dbReference type="Proteomes" id="UP000032522">
    <property type="component" value="Unassembled WGS sequence"/>
</dbReference>
<evidence type="ECO:0000256" key="6">
    <source>
        <dbReference type="ARBA" id="ARBA00023196"/>
    </source>
</evidence>
<keyword evidence="6 8" id="KW-0139">CF(1)</keyword>
<dbReference type="SUPFAM" id="SSF47928">
    <property type="entry name" value="N-terminal domain of the delta subunit of the F1F0-ATP synthase"/>
    <property type="match status" value="1"/>
</dbReference>
<dbReference type="GO" id="GO:0005886">
    <property type="term" value="C:plasma membrane"/>
    <property type="evidence" value="ECO:0007669"/>
    <property type="project" value="UniProtKB-SubCell"/>
</dbReference>
<evidence type="ECO:0000256" key="5">
    <source>
        <dbReference type="ARBA" id="ARBA00023136"/>
    </source>
</evidence>
<comment type="similarity">
    <text evidence="8">Belongs to the ATPase delta chain family.</text>
</comment>
<evidence type="ECO:0000256" key="3">
    <source>
        <dbReference type="ARBA" id="ARBA00022781"/>
    </source>
</evidence>
<keyword evidence="4 8" id="KW-0406">Ion transport</keyword>
<dbReference type="InterPro" id="IPR020781">
    <property type="entry name" value="ATPase_OSCP/d_CS"/>
</dbReference>
<evidence type="ECO:0000256" key="1">
    <source>
        <dbReference type="ARBA" id="ARBA00004370"/>
    </source>
</evidence>
<dbReference type="PATRIC" id="fig|1462.6.peg.3799"/>
<organism evidence="9 10">
    <name type="scientific">Geobacillus kaustophilus</name>
    <dbReference type="NCBI Taxonomy" id="1462"/>
    <lineage>
        <taxon>Bacteria</taxon>
        <taxon>Bacillati</taxon>
        <taxon>Bacillota</taxon>
        <taxon>Bacilli</taxon>
        <taxon>Bacillales</taxon>
        <taxon>Anoxybacillaceae</taxon>
        <taxon>Geobacillus</taxon>
        <taxon>Geobacillus thermoleovorans group</taxon>
    </lineage>
</organism>
<dbReference type="HAMAP" id="MF_01416">
    <property type="entry name" value="ATP_synth_delta_bact"/>
    <property type="match status" value="1"/>
</dbReference>
<evidence type="ECO:0000313" key="9">
    <source>
        <dbReference type="EMBL" id="KJE27072.1"/>
    </source>
</evidence>
<dbReference type="NCBIfam" id="TIGR01145">
    <property type="entry name" value="ATP_synt_delta"/>
    <property type="match status" value="1"/>
</dbReference>
<sequence>MNQEVIAKRYASALFQIALEQGQLDRIEEDVRAVRQALAENGEFLSLLSYPKLSLDQKKALIREAFAGVSTPVQNTLLLLLERHRFGLVPELAEQFLALVDDARGIAKAAAYSARPLTDEELRALSDVFAQKVGKQTLEIENIIDPELIGGVKLRIGNRIYDGSVSGQLERIRRQLIG</sequence>
<dbReference type="EMBL" id="JYBP01000003">
    <property type="protein sequence ID" value="KJE27072.1"/>
    <property type="molecule type" value="Genomic_DNA"/>
</dbReference>
<dbReference type="PANTHER" id="PTHR11910">
    <property type="entry name" value="ATP SYNTHASE DELTA CHAIN"/>
    <property type="match status" value="1"/>
</dbReference>
<dbReference type="RefSeq" id="WP_044732829.1">
    <property type="nucleotide sequence ID" value="NZ_JYBP01000003.1"/>
</dbReference>
<dbReference type="InterPro" id="IPR026015">
    <property type="entry name" value="ATP_synth_OSCP/delta_N_sf"/>
</dbReference>
<keyword evidence="9" id="KW-0378">Hydrolase</keyword>
<keyword evidence="7 8" id="KW-0066">ATP synthesis</keyword>
<comment type="function">
    <text evidence="8">This protein is part of the stalk that links CF(0) to CF(1). It either transmits conformational changes from CF(0) to CF(1) or is implicated in proton conduction.</text>
</comment>
<evidence type="ECO:0000313" key="10">
    <source>
        <dbReference type="Proteomes" id="UP000032522"/>
    </source>
</evidence>
<dbReference type="GO" id="GO:0046933">
    <property type="term" value="F:proton-transporting ATP synthase activity, rotational mechanism"/>
    <property type="evidence" value="ECO:0007669"/>
    <property type="project" value="UniProtKB-UniRule"/>
</dbReference>
<keyword evidence="2 8" id="KW-0813">Transport</keyword>